<evidence type="ECO:0000313" key="2">
    <source>
        <dbReference type="Proteomes" id="UP000215214"/>
    </source>
</evidence>
<protein>
    <submittedName>
        <fullName evidence="1">Uncharacterized protein</fullName>
    </submittedName>
</protein>
<name>A0A238U5H0_9FLAO</name>
<proteinExistence type="predicted"/>
<organism evidence="1 2">
    <name type="scientific">Tenacibaculum jejuense</name>
    <dbReference type="NCBI Taxonomy" id="584609"/>
    <lineage>
        <taxon>Bacteria</taxon>
        <taxon>Pseudomonadati</taxon>
        <taxon>Bacteroidota</taxon>
        <taxon>Flavobacteriia</taxon>
        <taxon>Flavobacteriales</taxon>
        <taxon>Flavobacteriaceae</taxon>
        <taxon>Tenacibaculum</taxon>
    </lineage>
</organism>
<reference evidence="1 2" key="1">
    <citation type="submission" date="2017-07" db="EMBL/GenBank/DDBJ databases">
        <authorList>
            <person name="Sun Z.S."/>
            <person name="Albrecht U."/>
            <person name="Echele G."/>
            <person name="Lee C.C."/>
        </authorList>
    </citation>
    <scope>NUCLEOTIDE SEQUENCE [LARGE SCALE GENOMIC DNA]</scope>
    <source>
        <strain evidence="2">type strain: KCTC 22618</strain>
    </source>
</reference>
<dbReference type="KEGG" id="tje:TJEJU_0685"/>
<keyword evidence="2" id="KW-1185">Reference proteome</keyword>
<dbReference type="EMBL" id="LT899436">
    <property type="protein sequence ID" value="SNR14461.1"/>
    <property type="molecule type" value="Genomic_DNA"/>
</dbReference>
<sequence>MMKKHIIFTVVSLLSFNISFSQIDSISLPKGGIDTFDFKKKHHSIYFTKDNEVFFNKKRIRFWDQLSSSILEEEREPKFNAVNDIVIYADKKSHYYDLQRIKSEIGKVWEGFFHYKSDSFTNNKCISIYVKNSYLKNKTIGKGYDIYFDKEIIYTKNESLNSDIQPPKLKAIAESNTFFVWQTYFSEIIFNNNIKTIKEYLSKIDYATTSINHFSFDPLDPKEHNFELQKLINDKEVIFLEVTYSISYGAYFKGLSKIHKRRYKDLSHGDLKKPFLLEIPTPYIEYLKDNGLDLFKSE</sequence>
<gene>
    <name evidence="1" type="ORF">TJEJU_0685</name>
</gene>
<dbReference type="Proteomes" id="UP000215214">
    <property type="component" value="Chromosome TJEJU"/>
</dbReference>
<evidence type="ECO:0000313" key="1">
    <source>
        <dbReference type="EMBL" id="SNR14461.1"/>
    </source>
</evidence>
<dbReference type="AlphaFoldDB" id="A0A238U5H0"/>
<accession>A0A238U5H0</accession>